<dbReference type="PANTHER" id="PTHR43384:SF3">
    <property type="entry name" value="AAA+ ATPASE DOMAIN-CONTAINING PROTEIN"/>
    <property type="match status" value="1"/>
</dbReference>
<dbReference type="PANTHER" id="PTHR43384">
    <property type="entry name" value="SEPTUM SITE-DETERMINING PROTEIN MIND HOMOLOG, CHLOROPLASTIC-RELATED"/>
    <property type="match status" value="1"/>
</dbReference>
<name>A0A0W8F7C7_9ZZZZ</name>
<dbReference type="Gene3D" id="3.40.50.300">
    <property type="entry name" value="P-loop containing nucleotide triphosphate hydrolases"/>
    <property type="match status" value="1"/>
</dbReference>
<dbReference type="GO" id="GO:0005829">
    <property type="term" value="C:cytosol"/>
    <property type="evidence" value="ECO:0007669"/>
    <property type="project" value="TreeGrafter"/>
</dbReference>
<dbReference type="SUPFAM" id="SSF52540">
    <property type="entry name" value="P-loop containing nucleoside triphosphate hydrolases"/>
    <property type="match status" value="1"/>
</dbReference>
<organism evidence="4">
    <name type="scientific">hydrocarbon metagenome</name>
    <dbReference type="NCBI Taxonomy" id="938273"/>
    <lineage>
        <taxon>unclassified sequences</taxon>
        <taxon>metagenomes</taxon>
        <taxon>ecological metagenomes</taxon>
    </lineage>
</organism>
<dbReference type="InterPro" id="IPR002586">
    <property type="entry name" value="CobQ/CobB/MinD/ParA_Nub-bd_dom"/>
</dbReference>
<dbReference type="FunFam" id="3.40.50.300:FF:001573">
    <property type="entry name" value="Carbon monoxide dehydrogenase accessory protein CooC"/>
    <property type="match status" value="1"/>
</dbReference>
<keyword evidence="1" id="KW-0547">Nucleotide-binding</keyword>
<feature type="domain" description="CobQ/CobB/MinD/ParA nucleotide binding" evidence="3">
    <location>
        <begin position="4"/>
        <end position="231"/>
    </location>
</feature>
<dbReference type="GO" id="GO:0051782">
    <property type="term" value="P:negative regulation of cell division"/>
    <property type="evidence" value="ECO:0007669"/>
    <property type="project" value="TreeGrafter"/>
</dbReference>
<evidence type="ECO:0000259" key="3">
    <source>
        <dbReference type="Pfam" id="PF01656"/>
    </source>
</evidence>
<dbReference type="InterPro" id="IPR050625">
    <property type="entry name" value="ParA/MinD_ATPase"/>
</dbReference>
<evidence type="ECO:0000256" key="2">
    <source>
        <dbReference type="ARBA" id="ARBA00022840"/>
    </source>
</evidence>
<dbReference type="InterPro" id="IPR014433">
    <property type="entry name" value="CooC"/>
</dbReference>
<dbReference type="GO" id="GO:0005524">
    <property type="term" value="F:ATP binding"/>
    <property type="evidence" value="ECO:0007669"/>
    <property type="project" value="UniProtKB-KW"/>
</dbReference>
<reference evidence="4" key="1">
    <citation type="journal article" date="2015" name="Proc. Natl. Acad. Sci. U.S.A.">
        <title>Networks of energetic and metabolic interactions define dynamics in microbial communities.</title>
        <authorList>
            <person name="Embree M."/>
            <person name="Liu J.K."/>
            <person name="Al-Bassam M.M."/>
            <person name="Zengler K."/>
        </authorList>
    </citation>
    <scope>NUCLEOTIDE SEQUENCE</scope>
</reference>
<accession>A0A0W8F7C7</accession>
<dbReference type="Pfam" id="PF01656">
    <property type="entry name" value="CbiA"/>
    <property type="match status" value="1"/>
</dbReference>
<dbReference type="PIRSF" id="PIRSF005647">
    <property type="entry name" value="CooC"/>
    <property type="match status" value="1"/>
</dbReference>
<keyword evidence="2" id="KW-0067">ATP-binding</keyword>
<dbReference type="InterPro" id="IPR027417">
    <property type="entry name" value="P-loop_NTPase"/>
</dbReference>
<proteinExistence type="predicted"/>
<dbReference type="AlphaFoldDB" id="A0A0W8F7C7"/>
<dbReference type="EMBL" id="LNQE01001481">
    <property type="protein sequence ID" value="KUG16757.1"/>
    <property type="molecule type" value="Genomic_DNA"/>
</dbReference>
<evidence type="ECO:0000256" key="1">
    <source>
        <dbReference type="ARBA" id="ARBA00022741"/>
    </source>
</evidence>
<protein>
    <submittedName>
        <fullName evidence="4">Nickel insertion protein</fullName>
    </submittedName>
</protein>
<dbReference type="GO" id="GO:0016887">
    <property type="term" value="F:ATP hydrolysis activity"/>
    <property type="evidence" value="ECO:0007669"/>
    <property type="project" value="TreeGrafter"/>
</dbReference>
<comment type="caution">
    <text evidence="4">The sequence shown here is derived from an EMBL/GenBank/DDBJ whole genome shotgun (WGS) entry which is preliminary data.</text>
</comment>
<evidence type="ECO:0000313" key="4">
    <source>
        <dbReference type="EMBL" id="KUG16757.1"/>
    </source>
</evidence>
<sequence>MKFVICGKGGSGKSTVSALIAREMASRGEKVLVVDTDESNFGLYKQLGLPQPRDFMDSLGGKKGLGERLMKFMRSEGKEKLSILQEFSIDDIPQELIVGEDGIKLVAIGKIHDYGEGCACPMGALAREFIEKLKADGMQVIVDTDAGIEHFGRGVEAGSDRIVVVIDPSFESVQLSEKISEMGAKINKPVCFILNRMNEDAAELSSLVDGKKVIGSVPFDRDVFQACLKGSQVPQLAEMKEIVDRLLAE</sequence>
<dbReference type="GO" id="GO:0009898">
    <property type="term" value="C:cytoplasmic side of plasma membrane"/>
    <property type="evidence" value="ECO:0007669"/>
    <property type="project" value="TreeGrafter"/>
</dbReference>
<gene>
    <name evidence="4" type="ORF">ASZ90_013573</name>
</gene>